<protein>
    <submittedName>
        <fullName evidence="1">Uncharacterized protein</fullName>
    </submittedName>
</protein>
<name>A0A0E9QPB7_ANGAN</name>
<reference evidence="1" key="2">
    <citation type="journal article" date="2015" name="Fish Shellfish Immunol.">
        <title>Early steps in the European eel (Anguilla anguilla)-Vibrio vulnificus interaction in the gills: Role of the RtxA13 toxin.</title>
        <authorList>
            <person name="Callol A."/>
            <person name="Pajuelo D."/>
            <person name="Ebbesson L."/>
            <person name="Teles M."/>
            <person name="MacKenzie S."/>
            <person name="Amaro C."/>
        </authorList>
    </citation>
    <scope>NUCLEOTIDE SEQUENCE</scope>
</reference>
<accession>A0A0E9QPB7</accession>
<dbReference type="EMBL" id="GBXM01089888">
    <property type="protein sequence ID" value="JAH18689.1"/>
    <property type="molecule type" value="Transcribed_RNA"/>
</dbReference>
<organism evidence="1">
    <name type="scientific">Anguilla anguilla</name>
    <name type="common">European freshwater eel</name>
    <name type="synonym">Muraena anguilla</name>
    <dbReference type="NCBI Taxonomy" id="7936"/>
    <lineage>
        <taxon>Eukaryota</taxon>
        <taxon>Metazoa</taxon>
        <taxon>Chordata</taxon>
        <taxon>Craniata</taxon>
        <taxon>Vertebrata</taxon>
        <taxon>Euteleostomi</taxon>
        <taxon>Actinopterygii</taxon>
        <taxon>Neopterygii</taxon>
        <taxon>Teleostei</taxon>
        <taxon>Anguilliformes</taxon>
        <taxon>Anguillidae</taxon>
        <taxon>Anguilla</taxon>
    </lineage>
</organism>
<proteinExistence type="predicted"/>
<dbReference type="AlphaFoldDB" id="A0A0E9QPB7"/>
<evidence type="ECO:0000313" key="1">
    <source>
        <dbReference type="EMBL" id="JAH18689.1"/>
    </source>
</evidence>
<sequence length="62" mass="7197">MHRPWYQTSMRLSHSSQIQCKCYSYLIHRCATKKVIPQQLVLMGALSKQTTTKKTLEGMLDP</sequence>
<reference evidence="1" key="1">
    <citation type="submission" date="2014-11" db="EMBL/GenBank/DDBJ databases">
        <authorList>
            <person name="Amaro Gonzalez C."/>
        </authorList>
    </citation>
    <scope>NUCLEOTIDE SEQUENCE</scope>
</reference>